<sequence>MSFFNLSLLLKGFPVKETNKLLKSIQKLNEVDYSEYLKRQKQDIVKYHLEHNTFYQNFAKSANASNWERLPVMTKRDLQQPLAQRLSKGYSKQNIYKNKTSGSSGDPFIFAKDKFCHALTWSIFMDRYQWHNINLNTSKQARFYGIPLDKIGYNKERLKDALGNRYRFSVFNLSDAELEKNIVTFKNKAFEYINGYTSSIVQFAQFLRKQNIILKQICPSLKLCIITSEMLFENDRKLLEEQFGIPVVNEYGAAELGLIAFENRSNQWIINNEDLYIEILDDNNNALPLGETGRIVITSLYNKAHPFIRYDIGDIGALSENSTLKTPILKHLTGRTNDLIRLPSGKKAAGLTFYYVTKSIIEDSGRVKEFIIEQITLHQFKICYVSETELTKEIKRKIKTSIDNYLETGLDVLFERKNTIQREKSGKLKQFKSALQ</sequence>
<proteinExistence type="predicted"/>
<protein>
    <submittedName>
        <fullName evidence="1">Phenylacetate--CoA ligase family protein</fullName>
    </submittedName>
</protein>
<dbReference type="GO" id="GO:0016874">
    <property type="term" value="F:ligase activity"/>
    <property type="evidence" value="ECO:0007669"/>
    <property type="project" value="UniProtKB-KW"/>
</dbReference>
<name>A0A8J6Q1Q6_9FLAO</name>
<keyword evidence="1" id="KW-0436">Ligase</keyword>
<dbReference type="EMBL" id="JACVXB010000001">
    <property type="protein sequence ID" value="MBD0831199.1"/>
    <property type="molecule type" value="Genomic_DNA"/>
</dbReference>
<reference evidence="1 2" key="1">
    <citation type="submission" date="2020-09" db="EMBL/GenBank/DDBJ databases">
        <title>TT11 complete genome.</title>
        <authorList>
            <person name="Wu Z."/>
        </authorList>
    </citation>
    <scope>NUCLEOTIDE SEQUENCE [LARGE SCALE GENOMIC DNA]</scope>
    <source>
        <strain evidence="1 2">TT11</strain>
    </source>
</reference>
<comment type="caution">
    <text evidence="1">The sequence shown here is derived from an EMBL/GenBank/DDBJ whole genome shotgun (WGS) entry which is preliminary data.</text>
</comment>
<gene>
    <name evidence="1" type="ORF">ICJ83_03545</name>
</gene>
<dbReference type="InterPro" id="IPR042099">
    <property type="entry name" value="ANL_N_sf"/>
</dbReference>
<dbReference type="Gene3D" id="3.40.50.12780">
    <property type="entry name" value="N-terminal domain of ligase-like"/>
    <property type="match status" value="1"/>
</dbReference>
<dbReference type="InterPro" id="IPR053158">
    <property type="entry name" value="CapK_Type1_Caps_Biosynth"/>
</dbReference>
<dbReference type="SUPFAM" id="SSF56801">
    <property type="entry name" value="Acetyl-CoA synthetase-like"/>
    <property type="match status" value="1"/>
</dbReference>
<dbReference type="PANTHER" id="PTHR36932:SF1">
    <property type="entry name" value="CAPSULAR POLYSACCHARIDE BIOSYNTHESIS PROTEIN"/>
    <property type="match status" value="1"/>
</dbReference>
<dbReference type="PANTHER" id="PTHR36932">
    <property type="entry name" value="CAPSULAR POLYSACCHARIDE BIOSYNTHESIS PROTEIN"/>
    <property type="match status" value="1"/>
</dbReference>
<dbReference type="AlphaFoldDB" id="A0A8J6Q1Q6"/>
<evidence type="ECO:0000313" key="1">
    <source>
        <dbReference type="EMBL" id="MBD0831199.1"/>
    </source>
</evidence>
<organism evidence="1 2">
    <name type="scientific">Aestuariibaculum sediminum</name>
    <dbReference type="NCBI Taxonomy" id="2770637"/>
    <lineage>
        <taxon>Bacteria</taxon>
        <taxon>Pseudomonadati</taxon>
        <taxon>Bacteroidota</taxon>
        <taxon>Flavobacteriia</taxon>
        <taxon>Flavobacteriales</taxon>
        <taxon>Flavobacteriaceae</taxon>
    </lineage>
</organism>
<accession>A0A8J6Q1Q6</accession>
<dbReference type="Proteomes" id="UP000600588">
    <property type="component" value="Unassembled WGS sequence"/>
</dbReference>
<keyword evidence="2" id="KW-1185">Reference proteome</keyword>
<evidence type="ECO:0000313" key="2">
    <source>
        <dbReference type="Proteomes" id="UP000600588"/>
    </source>
</evidence>